<protein>
    <submittedName>
        <fullName evidence="2">Uncharacterized protein</fullName>
    </submittedName>
</protein>
<dbReference type="Proteomes" id="UP000276133">
    <property type="component" value="Unassembled WGS sequence"/>
</dbReference>
<feature type="non-terminal residue" evidence="2">
    <location>
        <position position="1"/>
    </location>
</feature>
<sequence>VYKTHSFTKISTLSHFFIEIWDPHWYGYDSAICRLSYYGAFIRLIHQRHSSENSRVAKSATIHISHKPSLNSKKSASRSLKKLDQISL</sequence>
<evidence type="ECO:0000313" key="3">
    <source>
        <dbReference type="Proteomes" id="UP000276133"/>
    </source>
</evidence>
<proteinExistence type="predicted"/>
<organism evidence="2 3">
    <name type="scientific">Brachionus plicatilis</name>
    <name type="common">Marine rotifer</name>
    <name type="synonym">Brachionus muelleri</name>
    <dbReference type="NCBI Taxonomy" id="10195"/>
    <lineage>
        <taxon>Eukaryota</taxon>
        <taxon>Metazoa</taxon>
        <taxon>Spiralia</taxon>
        <taxon>Gnathifera</taxon>
        <taxon>Rotifera</taxon>
        <taxon>Eurotatoria</taxon>
        <taxon>Monogononta</taxon>
        <taxon>Pseudotrocha</taxon>
        <taxon>Ploima</taxon>
        <taxon>Brachionidae</taxon>
        <taxon>Brachionus</taxon>
    </lineage>
</organism>
<keyword evidence="3" id="KW-1185">Reference proteome</keyword>
<reference evidence="2 3" key="1">
    <citation type="journal article" date="2018" name="Sci. Rep.">
        <title>Genomic signatures of local adaptation to the degree of environmental predictability in rotifers.</title>
        <authorList>
            <person name="Franch-Gras L."/>
            <person name="Hahn C."/>
            <person name="Garcia-Roger E.M."/>
            <person name="Carmona M.J."/>
            <person name="Serra M."/>
            <person name="Gomez A."/>
        </authorList>
    </citation>
    <scope>NUCLEOTIDE SEQUENCE [LARGE SCALE GENOMIC DNA]</scope>
    <source>
        <strain evidence="2">HYR1</strain>
    </source>
</reference>
<evidence type="ECO:0000256" key="1">
    <source>
        <dbReference type="SAM" id="MobiDB-lite"/>
    </source>
</evidence>
<evidence type="ECO:0000313" key="2">
    <source>
        <dbReference type="EMBL" id="RNA36801.1"/>
    </source>
</evidence>
<feature type="region of interest" description="Disordered" evidence="1">
    <location>
        <begin position="68"/>
        <end position="88"/>
    </location>
</feature>
<dbReference type="AlphaFoldDB" id="A0A3M7SLW9"/>
<name>A0A3M7SLW9_BRAPC</name>
<comment type="caution">
    <text evidence="2">The sequence shown here is derived from an EMBL/GenBank/DDBJ whole genome shotgun (WGS) entry which is preliminary data.</text>
</comment>
<gene>
    <name evidence="2" type="ORF">BpHYR1_014279</name>
</gene>
<accession>A0A3M7SLW9</accession>
<dbReference type="EMBL" id="REGN01001123">
    <property type="protein sequence ID" value="RNA36801.1"/>
    <property type="molecule type" value="Genomic_DNA"/>
</dbReference>